<feature type="region of interest" description="Disordered" evidence="1">
    <location>
        <begin position="1"/>
        <end position="52"/>
    </location>
</feature>
<feature type="non-terminal residue" evidence="2">
    <location>
        <position position="1"/>
    </location>
</feature>
<comment type="caution">
    <text evidence="2">The sequence shown here is derived from an EMBL/GenBank/DDBJ whole genome shotgun (WGS) entry which is preliminary data.</text>
</comment>
<evidence type="ECO:0000256" key="1">
    <source>
        <dbReference type="SAM" id="MobiDB-lite"/>
    </source>
</evidence>
<feature type="compositionally biased region" description="Polar residues" evidence="1">
    <location>
        <begin position="127"/>
        <end position="138"/>
    </location>
</feature>
<dbReference type="PANTHER" id="PTHR22437">
    <property type="entry name" value="WINGED HELIX DOMAIN-CONTAINING PROTEIN"/>
    <property type="match status" value="1"/>
</dbReference>
<protein>
    <submittedName>
        <fullName evidence="2">Uncharacterized protein</fullName>
    </submittedName>
</protein>
<accession>A0ABN7NU98</accession>
<proteinExistence type="predicted"/>
<feature type="region of interest" description="Disordered" evidence="1">
    <location>
        <begin position="119"/>
        <end position="152"/>
    </location>
</feature>
<keyword evidence="3" id="KW-1185">Reference proteome</keyword>
<dbReference type="InterPro" id="IPR040126">
    <property type="entry name" value="STOX1/2"/>
</dbReference>
<feature type="compositionally biased region" description="Polar residues" evidence="1">
    <location>
        <begin position="33"/>
        <end position="43"/>
    </location>
</feature>
<name>A0ABN7NU98_TIMPD</name>
<dbReference type="PANTHER" id="PTHR22437:SF0">
    <property type="entry name" value="FI21431P1"/>
    <property type="match status" value="1"/>
</dbReference>
<evidence type="ECO:0000313" key="2">
    <source>
        <dbReference type="EMBL" id="CAG2057063.1"/>
    </source>
</evidence>
<sequence length="593" mass="65475">KVYQTSRGYFVVTPEKRRRDSHSNRHRRHSRSGNPTSSLSMSATRGEESQHRSRLLLMSTDEAMALVHGEMQTIRDGEITHQAVQTNLADVICGVNVDSDSSLLNILAESTAMDLRSGKTVLAPGSPENSSPTASSTRHQSDSPLDRRTPPQDLSFIAQGEATTTPSRVRSYSPVVSPIKQVHFRKDQQEEAMPREDQLQLMVALQELTQTQDGRAAPRPAASFPTKEPWALLLPPDAPLLDVEENVALCVALALKAKAMGLPPERDRHQVNFILSVASAYPDLPDNIRQIIVHRINTQHIALTKGWPTAIASSGGDVGAAIYPAGFIPPPPTAAPVYIPPPLRGVGDGSFNTSHHIAEAGQTIARNLAHKNKTSLPDIQELLRSPSDPNDKIMYARITKRSSSFPISGHIERRHSLRLFGSSKRLSSSLTRCGSLKHISNKHSVPLTSDNASSTEDYNTECNHGKNVEKKTSLLSRLFRRSGRKRGLSAPPAPLVTFSAQFPPTEWFNPRVVHLHSIGTQTSGKSSNNLDSTQYYNFTMIRWWAGMEHLKLIFSPGQTKIHHYVLQLFPGDINATLQETLQLAWLLEIEVIL</sequence>
<dbReference type="Proteomes" id="UP001153148">
    <property type="component" value="Unassembled WGS sequence"/>
</dbReference>
<evidence type="ECO:0000313" key="3">
    <source>
        <dbReference type="Proteomes" id="UP001153148"/>
    </source>
</evidence>
<feature type="compositionally biased region" description="Basic and acidic residues" evidence="1">
    <location>
        <begin position="139"/>
        <end position="150"/>
    </location>
</feature>
<reference evidence="2" key="1">
    <citation type="submission" date="2021-03" db="EMBL/GenBank/DDBJ databases">
        <authorList>
            <person name="Tran Van P."/>
        </authorList>
    </citation>
    <scope>NUCLEOTIDE SEQUENCE</scope>
</reference>
<dbReference type="EMBL" id="CAJPIN010004803">
    <property type="protein sequence ID" value="CAG2057063.1"/>
    <property type="molecule type" value="Genomic_DNA"/>
</dbReference>
<gene>
    <name evidence="2" type="ORF">TPAB3V08_LOCUS4045</name>
</gene>
<feature type="compositionally biased region" description="Basic and acidic residues" evidence="1">
    <location>
        <begin position="14"/>
        <end position="23"/>
    </location>
</feature>
<organism evidence="2 3">
    <name type="scientific">Timema podura</name>
    <name type="common">Walking stick</name>
    <dbReference type="NCBI Taxonomy" id="61482"/>
    <lineage>
        <taxon>Eukaryota</taxon>
        <taxon>Metazoa</taxon>
        <taxon>Ecdysozoa</taxon>
        <taxon>Arthropoda</taxon>
        <taxon>Hexapoda</taxon>
        <taxon>Insecta</taxon>
        <taxon>Pterygota</taxon>
        <taxon>Neoptera</taxon>
        <taxon>Polyneoptera</taxon>
        <taxon>Phasmatodea</taxon>
        <taxon>Timematodea</taxon>
        <taxon>Timematoidea</taxon>
        <taxon>Timematidae</taxon>
        <taxon>Timema</taxon>
    </lineage>
</organism>